<protein>
    <submittedName>
        <fullName evidence="1">Uncharacterized protein</fullName>
    </submittedName>
</protein>
<dbReference type="Proteomes" id="UP000291831">
    <property type="component" value="Unassembled WGS sequence"/>
</dbReference>
<organism evidence="1 2">
    <name type="scientific">Candidatus Argoarchaeum ethanivorans</name>
    <dbReference type="NCBI Taxonomy" id="2608793"/>
    <lineage>
        <taxon>Archaea</taxon>
        <taxon>Methanobacteriati</taxon>
        <taxon>Methanobacteriota</taxon>
        <taxon>Stenosarchaea group</taxon>
        <taxon>Methanomicrobia</taxon>
        <taxon>Methanosarcinales</taxon>
        <taxon>Methanosarcinales incertae sedis</taxon>
        <taxon>GOM Arc I cluster</taxon>
        <taxon>Candidatus Argoarchaeum</taxon>
    </lineage>
</organism>
<accession>A0A8B3S1G3</accession>
<dbReference type="EMBL" id="RPGO01000026">
    <property type="protein sequence ID" value="RZB29507.1"/>
    <property type="molecule type" value="Genomic_DNA"/>
</dbReference>
<comment type="caution">
    <text evidence="1">The sequence shown here is derived from an EMBL/GenBank/DDBJ whole genome shotgun (WGS) entry which is preliminary data.</text>
</comment>
<reference evidence="2" key="1">
    <citation type="submission" date="2019-01" db="EMBL/GenBank/DDBJ databases">
        <title>Anaerobic oxidation of ethane by archaea from a marine hydrocarbon seep.</title>
        <authorList>
            <person name="Musat F."/>
        </authorList>
    </citation>
    <scope>NUCLEOTIDE SEQUENCE [LARGE SCALE GENOMIC DNA]</scope>
</reference>
<evidence type="ECO:0000313" key="2">
    <source>
        <dbReference type="Proteomes" id="UP000291831"/>
    </source>
</evidence>
<proteinExistence type="predicted"/>
<sequence>MGARDVLAIYNVVNQYKYGREKEELVARRLRGKGAKVKPMTYLNSIIFQKFLRHRFQVV</sequence>
<name>A0A8B3S1G3_9EURY</name>
<gene>
    <name evidence="1" type="ORF">AEth_01142</name>
</gene>
<dbReference type="AlphaFoldDB" id="A0A8B3S1G3"/>
<evidence type="ECO:0000313" key="1">
    <source>
        <dbReference type="EMBL" id="RZB29507.1"/>
    </source>
</evidence>